<evidence type="ECO:0000313" key="2">
    <source>
        <dbReference type="Proteomes" id="UP001302806"/>
    </source>
</evidence>
<evidence type="ECO:0000313" key="1">
    <source>
        <dbReference type="EMBL" id="WNH07989.1"/>
    </source>
</evidence>
<dbReference type="Proteomes" id="UP001302806">
    <property type="component" value="Chromosome"/>
</dbReference>
<sequence>MYNKITENIIGAAIEVHKALYPGLLESAYQECLFHELKSLGYSLKKEVVQPVIYKDIKLDHGYRIDLLVENKIVIELKTVEKFTDVHSAQILTYMKLGNYPLGLLLNFQTKLLKNGIKRFINTNE</sequence>
<accession>A0ABY9XPY2</accession>
<reference evidence="1 2" key="1">
    <citation type="submission" date="2023-09" db="EMBL/GenBank/DDBJ databases">
        <title>Thalassobella suaedae gen. nov., sp. nov., a marine bacterium of the family Flavobacteriaceae isolated from a halophyte Suaeda japonica.</title>
        <authorList>
            <person name="Lee S.Y."/>
            <person name="Hwang C.Y."/>
        </authorList>
    </citation>
    <scope>NUCLEOTIDE SEQUENCE [LARGE SCALE GENOMIC DNA]</scope>
    <source>
        <strain evidence="1 2">HL-DH14</strain>
    </source>
</reference>
<name>A0ABY9XPY2_9FLAO</name>
<organism evidence="1 2">
    <name type="scientific">Thalassobellus suaedae</name>
    <dbReference type="NCBI Taxonomy" id="3074124"/>
    <lineage>
        <taxon>Bacteria</taxon>
        <taxon>Pseudomonadati</taxon>
        <taxon>Bacteroidota</taxon>
        <taxon>Flavobacteriia</taxon>
        <taxon>Flavobacteriales</taxon>
        <taxon>Flavobacteriaceae</taxon>
        <taxon>Thalassobellus</taxon>
    </lineage>
</organism>
<dbReference type="InterPro" id="IPR011604">
    <property type="entry name" value="PDDEXK-like_dom_sf"/>
</dbReference>
<dbReference type="RefSeq" id="WP_415864794.1">
    <property type="nucleotide sequence ID" value="NZ_CP134537.1"/>
</dbReference>
<dbReference type="Gene3D" id="3.90.320.10">
    <property type="match status" value="1"/>
</dbReference>
<dbReference type="EMBL" id="CP134537">
    <property type="protein sequence ID" value="WNH07989.1"/>
    <property type="molecule type" value="Genomic_DNA"/>
</dbReference>
<proteinExistence type="predicted"/>
<gene>
    <name evidence="1" type="ORF">RHP51_12485</name>
</gene>
<dbReference type="InterPro" id="IPR026350">
    <property type="entry name" value="GxxExxY"/>
</dbReference>
<protein>
    <submittedName>
        <fullName evidence="1">GxxExxY protein</fullName>
    </submittedName>
</protein>
<dbReference type="Pfam" id="PF13366">
    <property type="entry name" value="PDDEXK_3"/>
    <property type="match status" value="1"/>
</dbReference>
<dbReference type="NCBIfam" id="TIGR04256">
    <property type="entry name" value="GxxExxY"/>
    <property type="match status" value="1"/>
</dbReference>